<proteinExistence type="predicted"/>
<gene>
    <name evidence="1" type="ORF">ACAOBT_LOCUS5290</name>
</gene>
<reference evidence="1" key="1">
    <citation type="submission" date="2022-03" db="EMBL/GenBank/DDBJ databases">
        <authorList>
            <person name="Sayadi A."/>
        </authorList>
    </citation>
    <scope>NUCLEOTIDE SEQUENCE</scope>
</reference>
<dbReference type="AlphaFoldDB" id="A0A9P0JYR3"/>
<name>A0A9P0JYR3_ACAOB</name>
<dbReference type="EMBL" id="CAKOFQ010006709">
    <property type="protein sequence ID" value="CAH1963604.1"/>
    <property type="molecule type" value="Genomic_DNA"/>
</dbReference>
<comment type="caution">
    <text evidence="1">The sequence shown here is derived from an EMBL/GenBank/DDBJ whole genome shotgun (WGS) entry which is preliminary data.</text>
</comment>
<evidence type="ECO:0000313" key="1">
    <source>
        <dbReference type="EMBL" id="CAH1963604.1"/>
    </source>
</evidence>
<organism evidence="1 2">
    <name type="scientific">Acanthoscelides obtectus</name>
    <name type="common">Bean weevil</name>
    <name type="synonym">Bruchus obtectus</name>
    <dbReference type="NCBI Taxonomy" id="200917"/>
    <lineage>
        <taxon>Eukaryota</taxon>
        <taxon>Metazoa</taxon>
        <taxon>Ecdysozoa</taxon>
        <taxon>Arthropoda</taxon>
        <taxon>Hexapoda</taxon>
        <taxon>Insecta</taxon>
        <taxon>Pterygota</taxon>
        <taxon>Neoptera</taxon>
        <taxon>Endopterygota</taxon>
        <taxon>Coleoptera</taxon>
        <taxon>Polyphaga</taxon>
        <taxon>Cucujiformia</taxon>
        <taxon>Chrysomeloidea</taxon>
        <taxon>Chrysomelidae</taxon>
        <taxon>Bruchinae</taxon>
        <taxon>Bruchini</taxon>
        <taxon>Acanthoscelides</taxon>
    </lineage>
</organism>
<evidence type="ECO:0000313" key="2">
    <source>
        <dbReference type="Proteomes" id="UP001152888"/>
    </source>
</evidence>
<dbReference type="Proteomes" id="UP001152888">
    <property type="component" value="Unassembled WGS sequence"/>
</dbReference>
<accession>A0A9P0JYR3</accession>
<keyword evidence="2" id="KW-1185">Reference proteome</keyword>
<sequence>MTSPLLPETFWLKCRSKLCHKYIEKTTFELKRISCRQPCSRFHCYLSFRKAKFYCENK</sequence>
<protein>
    <submittedName>
        <fullName evidence="1">Uncharacterized protein</fullName>
    </submittedName>
</protein>